<reference evidence="2" key="1">
    <citation type="journal article" date="2022" name="Nat. Commun.">
        <title>Chromosome evolution and the genetic basis of agronomically important traits in greater yam.</title>
        <authorList>
            <person name="Bredeson J.V."/>
            <person name="Lyons J.B."/>
            <person name="Oniyinde I.O."/>
            <person name="Okereke N.R."/>
            <person name="Kolade O."/>
            <person name="Nnabue I."/>
            <person name="Nwadili C.O."/>
            <person name="Hribova E."/>
            <person name="Parker M."/>
            <person name="Nwogha J."/>
            <person name="Shu S."/>
            <person name="Carlson J."/>
            <person name="Kariba R."/>
            <person name="Muthemba S."/>
            <person name="Knop K."/>
            <person name="Barton G.J."/>
            <person name="Sherwood A.V."/>
            <person name="Lopez-Montes A."/>
            <person name="Asiedu R."/>
            <person name="Jamnadass R."/>
            <person name="Muchugi A."/>
            <person name="Goodstein D."/>
            <person name="Egesi C.N."/>
            <person name="Featherston J."/>
            <person name="Asfaw A."/>
            <person name="Simpson G.G."/>
            <person name="Dolezel J."/>
            <person name="Hendre P.S."/>
            <person name="Van Deynze A."/>
            <person name="Kumar P.L."/>
            <person name="Obidiegwu J.E."/>
            <person name="Bhattacharjee R."/>
            <person name="Rokhsar D.S."/>
        </authorList>
    </citation>
    <scope>NUCLEOTIDE SEQUENCE [LARGE SCALE GENOMIC DNA]</scope>
    <source>
        <strain evidence="2">cv. TDa95/00328</strain>
    </source>
</reference>
<accession>A0ACB7USQ4</accession>
<proteinExistence type="predicted"/>
<dbReference type="EMBL" id="CM037024">
    <property type="protein sequence ID" value="KAH7663704.1"/>
    <property type="molecule type" value="Genomic_DNA"/>
</dbReference>
<protein>
    <submittedName>
        <fullName evidence="1">Uncharacterized protein</fullName>
    </submittedName>
</protein>
<name>A0ACB7USQ4_DIOAL</name>
<dbReference type="Proteomes" id="UP000827976">
    <property type="component" value="Chromosome 14"/>
</dbReference>
<evidence type="ECO:0000313" key="1">
    <source>
        <dbReference type="EMBL" id="KAH7663704.1"/>
    </source>
</evidence>
<evidence type="ECO:0000313" key="2">
    <source>
        <dbReference type="Proteomes" id="UP000827976"/>
    </source>
</evidence>
<comment type="caution">
    <text evidence="1">The sequence shown here is derived from an EMBL/GenBank/DDBJ whole genome shotgun (WGS) entry which is preliminary data.</text>
</comment>
<gene>
    <name evidence="1" type="ORF">IHE45_14G073700</name>
</gene>
<sequence length="33" mass="4038">MSSRGQRKNKFNKSLMVSGSSRRRPRRIRLWFN</sequence>
<keyword evidence="2" id="KW-1185">Reference proteome</keyword>
<organism evidence="1 2">
    <name type="scientific">Dioscorea alata</name>
    <name type="common">Purple yam</name>
    <dbReference type="NCBI Taxonomy" id="55571"/>
    <lineage>
        <taxon>Eukaryota</taxon>
        <taxon>Viridiplantae</taxon>
        <taxon>Streptophyta</taxon>
        <taxon>Embryophyta</taxon>
        <taxon>Tracheophyta</taxon>
        <taxon>Spermatophyta</taxon>
        <taxon>Magnoliopsida</taxon>
        <taxon>Liliopsida</taxon>
        <taxon>Dioscoreales</taxon>
        <taxon>Dioscoreaceae</taxon>
        <taxon>Dioscorea</taxon>
    </lineage>
</organism>